<dbReference type="Gene3D" id="3.40.190.10">
    <property type="entry name" value="Periplasmic binding protein-like II"/>
    <property type="match status" value="2"/>
</dbReference>
<dbReference type="InterPro" id="IPR050389">
    <property type="entry name" value="LysR-type_TF"/>
</dbReference>
<dbReference type="RefSeq" id="WP_275683944.1">
    <property type="nucleotide sequence ID" value="NZ_JAJLJH010000006.1"/>
</dbReference>
<name>A0A9X1YLY8_9BURK</name>
<keyword evidence="3" id="KW-0238">DNA-binding</keyword>
<proteinExistence type="inferred from homology"/>
<dbReference type="PROSITE" id="PS50931">
    <property type="entry name" value="HTH_LYSR"/>
    <property type="match status" value="1"/>
</dbReference>
<dbReference type="AlphaFoldDB" id="A0A9X1YLY8"/>
<dbReference type="Pfam" id="PF03466">
    <property type="entry name" value="LysR_substrate"/>
    <property type="match status" value="1"/>
</dbReference>
<gene>
    <name evidence="6" type="ORF">LPC04_19525</name>
</gene>
<evidence type="ECO:0000256" key="1">
    <source>
        <dbReference type="ARBA" id="ARBA00009437"/>
    </source>
</evidence>
<accession>A0A9X1YLY8</accession>
<dbReference type="InterPro" id="IPR000847">
    <property type="entry name" value="LysR_HTH_N"/>
</dbReference>
<dbReference type="GO" id="GO:0003700">
    <property type="term" value="F:DNA-binding transcription factor activity"/>
    <property type="evidence" value="ECO:0007669"/>
    <property type="project" value="InterPro"/>
</dbReference>
<protein>
    <submittedName>
        <fullName evidence="6">LysR family transcriptional regulator</fullName>
    </submittedName>
</protein>
<dbReference type="EMBL" id="JAJLJH010000006">
    <property type="protein sequence ID" value="MCK9687900.1"/>
    <property type="molecule type" value="Genomic_DNA"/>
</dbReference>
<dbReference type="PANTHER" id="PTHR30118">
    <property type="entry name" value="HTH-TYPE TRANSCRIPTIONAL REGULATOR LEUO-RELATED"/>
    <property type="match status" value="1"/>
</dbReference>
<dbReference type="PANTHER" id="PTHR30118:SF15">
    <property type="entry name" value="TRANSCRIPTIONAL REGULATORY PROTEIN"/>
    <property type="match status" value="1"/>
</dbReference>
<dbReference type="InterPro" id="IPR005119">
    <property type="entry name" value="LysR_subst-bd"/>
</dbReference>
<dbReference type="Proteomes" id="UP001139353">
    <property type="component" value="Unassembled WGS sequence"/>
</dbReference>
<evidence type="ECO:0000256" key="2">
    <source>
        <dbReference type="ARBA" id="ARBA00023015"/>
    </source>
</evidence>
<evidence type="ECO:0000313" key="7">
    <source>
        <dbReference type="Proteomes" id="UP001139353"/>
    </source>
</evidence>
<dbReference type="Gene3D" id="1.10.10.10">
    <property type="entry name" value="Winged helix-like DNA-binding domain superfamily/Winged helix DNA-binding domain"/>
    <property type="match status" value="1"/>
</dbReference>
<keyword evidence="4" id="KW-0804">Transcription</keyword>
<dbReference type="Pfam" id="PF00126">
    <property type="entry name" value="HTH_1"/>
    <property type="match status" value="1"/>
</dbReference>
<dbReference type="PRINTS" id="PR00039">
    <property type="entry name" value="HTHLYSR"/>
</dbReference>
<dbReference type="SUPFAM" id="SSF53850">
    <property type="entry name" value="Periplasmic binding protein-like II"/>
    <property type="match status" value="1"/>
</dbReference>
<feature type="domain" description="HTH lysR-type" evidence="5">
    <location>
        <begin position="10"/>
        <end position="67"/>
    </location>
</feature>
<sequence length="316" mass="35406">MTERAAFDKIELYLVRVFHTVITERSISRAAMRLQTTQPTVSVQLKRLRALTGDALLVRAGHEMVPTPAALALMAPAADILRSAQLMFGAQSRGLDFDPATSKLTFRVAASDWLDPLVLPELVGRIKSQAPGVSLEILPLTGDYDYRARLAHADVDLVLGNWLKPPEELHIGQLFSDEAVCLVAADHSAVRNPRWWTAERYLESEHVAPMPLHAGARGIIDDHLAAEGLARNVSVRTPHFALAPMMVARSRLVLTTGRQFCSRWVDTLPVRIVRSPIRFPTLNYYQLWHELSHHSSAGRWLREQVRDVARTLARTR</sequence>
<organism evidence="6 7">
    <name type="scientific">Scleromatobacter humisilvae</name>
    <dbReference type="NCBI Taxonomy" id="2897159"/>
    <lineage>
        <taxon>Bacteria</taxon>
        <taxon>Pseudomonadati</taxon>
        <taxon>Pseudomonadota</taxon>
        <taxon>Betaproteobacteria</taxon>
        <taxon>Burkholderiales</taxon>
        <taxon>Sphaerotilaceae</taxon>
        <taxon>Scleromatobacter</taxon>
    </lineage>
</organism>
<keyword evidence="7" id="KW-1185">Reference proteome</keyword>
<reference evidence="6" key="1">
    <citation type="submission" date="2021-11" db="EMBL/GenBank/DDBJ databases">
        <title>BS-T2-15 a new species belonging to the Comamonadaceae family isolated from the soil of a French oak forest.</title>
        <authorList>
            <person name="Mieszkin S."/>
            <person name="Alain K."/>
        </authorList>
    </citation>
    <scope>NUCLEOTIDE SEQUENCE</scope>
    <source>
        <strain evidence="6">BS-T2-15</strain>
    </source>
</reference>
<dbReference type="InterPro" id="IPR036390">
    <property type="entry name" value="WH_DNA-bd_sf"/>
</dbReference>
<evidence type="ECO:0000313" key="6">
    <source>
        <dbReference type="EMBL" id="MCK9687900.1"/>
    </source>
</evidence>
<evidence type="ECO:0000256" key="3">
    <source>
        <dbReference type="ARBA" id="ARBA00023125"/>
    </source>
</evidence>
<dbReference type="InterPro" id="IPR036388">
    <property type="entry name" value="WH-like_DNA-bd_sf"/>
</dbReference>
<dbReference type="GO" id="GO:0003677">
    <property type="term" value="F:DNA binding"/>
    <property type="evidence" value="ECO:0007669"/>
    <property type="project" value="UniProtKB-KW"/>
</dbReference>
<comment type="caution">
    <text evidence="6">The sequence shown here is derived from an EMBL/GenBank/DDBJ whole genome shotgun (WGS) entry which is preliminary data.</text>
</comment>
<keyword evidence="2" id="KW-0805">Transcription regulation</keyword>
<evidence type="ECO:0000259" key="5">
    <source>
        <dbReference type="PROSITE" id="PS50931"/>
    </source>
</evidence>
<evidence type="ECO:0000256" key="4">
    <source>
        <dbReference type="ARBA" id="ARBA00023163"/>
    </source>
</evidence>
<dbReference type="SUPFAM" id="SSF46785">
    <property type="entry name" value="Winged helix' DNA-binding domain"/>
    <property type="match status" value="1"/>
</dbReference>
<comment type="similarity">
    <text evidence="1">Belongs to the LysR transcriptional regulatory family.</text>
</comment>